<reference evidence="2 3" key="1">
    <citation type="submission" date="2021-12" db="EMBL/GenBank/DDBJ databases">
        <title>Discovery of the Pendulisporaceae a myxobacterial family with distinct sporulation behavior and unique specialized metabolism.</title>
        <authorList>
            <person name="Garcia R."/>
            <person name="Popoff A."/>
            <person name="Bader C.D."/>
            <person name="Loehr J."/>
            <person name="Walesch S."/>
            <person name="Walt C."/>
            <person name="Boldt J."/>
            <person name="Bunk B."/>
            <person name="Haeckl F.J.F.P.J."/>
            <person name="Gunesch A.P."/>
            <person name="Birkelbach J."/>
            <person name="Nuebel U."/>
            <person name="Pietschmann T."/>
            <person name="Bach T."/>
            <person name="Mueller R."/>
        </authorList>
    </citation>
    <scope>NUCLEOTIDE SEQUENCE [LARGE SCALE GENOMIC DNA]</scope>
    <source>
        <strain evidence="2 3">MSr11954</strain>
    </source>
</reference>
<gene>
    <name evidence="2" type="ORF">LZC94_20165</name>
</gene>
<keyword evidence="1" id="KW-0732">Signal</keyword>
<evidence type="ECO:0000313" key="3">
    <source>
        <dbReference type="Proteomes" id="UP001370348"/>
    </source>
</evidence>
<evidence type="ECO:0000313" key="2">
    <source>
        <dbReference type="EMBL" id="WXB19529.1"/>
    </source>
</evidence>
<protein>
    <submittedName>
        <fullName evidence="2">Thrombospondin type 3 repeat-containing protein</fullName>
    </submittedName>
</protein>
<accession>A0ABZ2MAK1</accession>
<evidence type="ECO:0000256" key="1">
    <source>
        <dbReference type="SAM" id="SignalP"/>
    </source>
</evidence>
<organism evidence="2 3">
    <name type="scientific">Pendulispora albinea</name>
    <dbReference type="NCBI Taxonomy" id="2741071"/>
    <lineage>
        <taxon>Bacteria</taxon>
        <taxon>Pseudomonadati</taxon>
        <taxon>Myxococcota</taxon>
        <taxon>Myxococcia</taxon>
        <taxon>Myxococcales</taxon>
        <taxon>Sorangiineae</taxon>
        <taxon>Pendulisporaceae</taxon>
        <taxon>Pendulispora</taxon>
    </lineage>
</organism>
<feature type="chain" id="PRO_5045938681" evidence="1">
    <location>
        <begin position="25"/>
        <end position="164"/>
    </location>
</feature>
<sequence>MRTRSFCFSVAASLALLVTAPASATPNFPPAIQSTLQLNAAPPCTLCHLTDSGGKGTVVTPFGRLMMQRGLVEEDETALKTALMAVEAEGKDSDGDGVGDIAELRAGTDPNTPPGGEASIPAYGCGAQVSPGRALPNAGLVLLAAAVTIGLRRRARSTGRANSK</sequence>
<feature type="signal peptide" evidence="1">
    <location>
        <begin position="1"/>
        <end position="24"/>
    </location>
</feature>
<dbReference type="EMBL" id="CP089984">
    <property type="protein sequence ID" value="WXB19529.1"/>
    <property type="molecule type" value="Genomic_DNA"/>
</dbReference>
<dbReference type="RefSeq" id="WP_394829145.1">
    <property type="nucleotide sequence ID" value="NZ_CP089984.1"/>
</dbReference>
<keyword evidence="3" id="KW-1185">Reference proteome</keyword>
<dbReference type="Proteomes" id="UP001370348">
    <property type="component" value="Chromosome"/>
</dbReference>
<proteinExistence type="predicted"/>
<name>A0ABZ2MAK1_9BACT</name>